<keyword evidence="8" id="KW-0863">Zinc-finger</keyword>
<dbReference type="AlphaFoldDB" id="A0A7K7GHU7"/>
<keyword evidence="1" id="KW-0808">Transferase</keyword>
<sequence>IDLPQKVRNRPLPGPTVITDASSTTSNAAVVWQEEDQWQCVKKRDESLSVQLLEASAVVLACDLFQTEHLNIVTNSMFVAKLCQAIANLGVCTSSEAIMIEEALYSRQGTVSVIHVNSHNPVKGFYQTGNDKADAAAKGLWTLQEARQLHKSLHMGAKALAKRCSISISDAKHIVATCPHCQK</sequence>
<dbReference type="Pfam" id="PF00075">
    <property type="entry name" value="RNase_H"/>
    <property type="match status" value="1"/>
</dbReference>
<accession>A0A7K7GHU7</accession>
<keyword evidence="2" id="KW-0548">Nucleotidyltransferase</keyword>
<dbReference type="PROSITE" id="PS50876">
    <property type="entry name" value="ZF_INTEGRASE"/>
    <property type="match status" value="1"/>
</dbReference>
<evidence type="ECO:0000256" key="2">
    <source>
        <dbReference type="ARBA" id="ARBA00022695"/>
    </source>
</evidence>
<keyword evidence="7" id="KW-0695">RNA-directed DNA polymerase</keyword>
<evidence type="ECO:0000256" key="1">
    <source>
        <dbReference type="ARBA" id="ARBA00022679"/>
    </source>
</evidence>
<keyword evidence="11" id="KW-1185">Reference proteome</keyword>
<dbReference type="Gene3D" id="1.10.10.200">
    <property type="match status" value="1"/>
</dbReference>
<evidence type="ECO:0000256" key="8">
    <source>
        <dbReference type="PROSITE-ProRule" id="PRU00450"/>
    </source>
</evidence>
<feature type="non-terminal residue" evidence="10">
    <location>
        <position position="183"/>
    </location>
</feature>
<dbReference type="SUPFAM" id="SSF53098">
    <property type="entry name" value="Ribonuclease H-like"/>
    <property type="match status" value="1"/>
</dbReference>
<evidence type="ECO:0000256" key="4">
    <source>
        <dbReference type="ARBA" id="ARBA00022723"/>
    </source>
</evidence>
<organism evidence="10 11">
    <name type="scientific">Erithacus rubecula</name>
    <name type="common">European robin</name>
    <dbReference type="NCBI Taxonomy" id="37610"/>
    <lineage>
        <taxon>Eukaryota</taxon>
        <taxon>Metazoa</taxon>
        <taxon>Chordata</taxon>
        <taxon>Craniata</taxon>
        <taxon>Vertebrata</taxon>
        <taxon>Euteleostomi</taxon>
        <taxon>Archelosauria</taxon>
        <taxon>Archosauria</taxon>
        <taxon>Dinosauria</taxon>
        <taxon>Saurischia</taxon>
        <taxon>Theropoda</taxon>
        <taxon>Coelurosauria</taxon>
        <taxon>Aves</taxon>
        <taxon>Neognathae</taxon>
        <taxon>Neoaves</taxon>
        <taxon>Telluraves</taxon>
        <taxon>Australaves</taxon>
        <taxon>Passeriformes</taxon>
        <taxon>Turdidae</taxon>
        <taxon>Erithacus</taxon>
    </lineage>
</organism>
<keyword evidence="4" id="KW-0479">Metal-binding</keyword>
<dbReference type="SUPFAM" id="SSF46919">
    <property type="entry name" value="N-terminal Zn binding domain of HIV integrase"/>
    <property type="match status" value="1"/>
</dbReference>
<evidence type="ECO:0000256" key="7">
    <source>
        <dbReference type="ARBA" id="ARBA00022918"/>
    </source>
</evidence>
<proteinExistence type="predicted"/>
<name>A0A7K7GHU7_ERIRU</name>
<keyword evidence="8" id="KW-0862">Zinc</keyword>
<dbReference type="Pfam" id="PF02022">
    <property type="entry name" value="Integrase_Zn"/>
    <property type="match status" value="1"/>
</dbReference>
<dbReference type="InterPro" id="IPR002156">
    <property type="entry name" value="RNaseH_domain"/>
</dbReference>
<feature type="domain" description="Integrase-type" evidence="9">
    <location>
        <begin position="141"/>
        <end position="182"/>
    </location>
</feature>
<reference evidence="10 11" key="1">
    <citation type="submission" date="2019-09" db="EMBL/GenBank/DDBJ databases">
        <title>Bird 10,000 Genomes (B10K) Project - Family phase.</title>
        <authorList>
            <person name="Zhang G."/>
        </authorList>
    </citation>
    <scope>NUCLEOTIDE SEQUENCE [LARGE SCALE GENOMIC DNA]</scope>
    <source>
        <strain evidence="10">OUT-0015</strain>
        <tissue evidence="10">Blood</tissue>
    </source>
</reference>
<dbReference type="InterPro" id="IPR003308">
    <property type="entry name" value="Integrase_Zn-bd_dom_N"/>
</dbReference>
<protein>
    <submittedName>
        <fullName evidence="10">POL1 protein</fullName>
    </submittedName>
</protein>
<feature type="non-terminal residue" evidence="10">
    <location>
        <position position="1"/>
    </location>
</feature>
<dbReference type="GO" id="GO:0035613">
    <property type="term" value="F:RNA stem-loop binding"/>
    <property type="evidence" value="ECO:0007669"/>
    <property type="project" value="TreeGrafter"/>
</dbReference>
<dbReference type="GO" id="GO:0003964">
    <property type="term" value="F:RNA-directed DNA polymerase activity"/>
    <property type="evidence" value="ECO:0007669"/>
    <property type="project" value="UniProtKB-KW"/>
</dbReference>
<dbReference type="InterPro" id="IPR017856">
    <property type="entry name" value="Integrase-like_N"/>
</dbReference>
<dbReference type="Proteomes" id="UP000529965">
    <property type="component" value="Unassembled WGS sequence"/>
</dbReference>
<dbReference type="GO" id="GO:0004523">
    <property type="term" value="F:RNA-DNA hybrid ribonuclease activity"/>
    <property type="evidence" value="ECO:0007669"/>
    <property type="project" value="InterPro"/>
</dbReference>
<dbReference type="PANTHER" id="PTHR41694">
    <property type="entry name" value="ENDOGENOUS RETROVIRUS GROUP K MEMBER POL PROTEIN"/>
    <property type="match status" value="1"/>
</dbReference>
<dbReference type="Gene3D" id="3.30.420.10">
    <property type="entry name" value="Ribonuclease H-like superfamily/Ribonuclease H"/>
    <property type="match status" value="1"/>
</dbReference>
<evidence type="ECO:0000256" key="5">
    <source>
        <dbReference type="ARBA" id="ARBA00022759"/>
    </source>
</evidence>
<dbReference type="EMBL" id="VZSK01001106">
    <property type="protein sequence ID" value="NWY69242.1"/>
    <property type="molecule type" value="Genomic_DNA"/>
</dbReference>
<evidence type="ECO:0000313" key="11">
    <source>
        <dbReference type="Proteomes" id="UP000529965"/>
    </source>
</evidence>
<evidence type="ECO:0000259" key="9">
    <source>
        <dbReference type="PROSITE" id="PS50876"/>
    </source>
</evidence>
<evidence type="ECO:0000256" key="6">
    <source>
        <dbReference type="ARBA" id="ARBA00022801"/>
    </source>
</evidence>
<keyword evidence="3" id="KW-0540">Nuclease</keyword>
<evidence type="ECO:0000256" key="3">
    <source>
        <dbReference type="ARBA" id="ARBA00022722"/>
    </source>
</evidence>
<dbReference type="PANTHER" id="PTHR41694:SF3">
    <property type="entry name" value="RNA-DIRECTED DNA POLYMERASE-RELATED"/>
    <property type="match status" value="1"/>
</dbReference>
<keyword evidence="5" id="KW-0255">Endonuclease</keyword>
<dbReference type="InterPro" id="IPR036397">
    <property type="entry name" value="RNaseH_sf"/>
</dbReference>
<comment type="caution">
    <text evidence="10">The sequence shown here is derived from an EMBL/GenBank/DDBJ whole genome shotgun (WGS) entry which is preliminary data.</text>
</comment>
<dbReference type="InterPro" id="IPR012337">
    <property type="entry name" value="RNaseH-like_sf"/>
</dbReference>
<dbReference type="GO" id="GO:0008270">
    <property type="term" value="F:zinc ion binding"/>
    <property type="evidence" value="ECO:0007669"/>
    <property type="project" value="UniProtKB-KW"/>
</dbReference>
<gene>
    <name evidence="10" type="primary">Pol_4</name>
    <name evidence="10" type="ORF">ERIRUB_R15158</name>
</gene>
<keyword evidence="6" id="KW-0378">Hydrolase</keyword>
<evidence type="ECO:0000313" key="10">
    <source>
        <dbReference type="EMBL" id="NWY69242.1"/>
    </source>
</evidence>